<comment type="caution">
    <text evidence="2">The sequence shown here is derived from an EMBL/GenBank/DDBJ whole genome shotgun (WGS) entry which is preliminary data.</text>
</comment>
<feature type="region of interest" description="Disordered" evidence="1">
    <location>
        <begin position="1"/>
        <end position="52"/>
    </location>
</feature>
<sequence>MATLAEPAVASNAEPELEIIDLTGETTASEGEEEEGSSRNSGSDSDSDEPSRAQLREAILRVPSPLLRRVLIDMADAVPAVQHALTKELVTVSRTTRVVVPRWEQCENCDATYDVNEEGDMCTFHPGEMEVDDEKFVDWDEDCHGPMDCDENRRQFPENFLWSCCEADGMSGGCATGKHTPVQHKRRRF</sequence>
<evidence type="ECO:0000256" key="1">
    <source>
        <dbReference type="SAM" id="MobiDB-lite"/>
    </source>
</evidence>
<keyword evidence="3" id="KW-1185">Reference proteome</keyword>
<dbReference type="PANTHER" id="PTHR38167:SF1">
    <property type="entry name" value="C2H2-TYPE DOMAIN-CONTAINING PROTEIN"/>
    <property type="match status" value="1"/>
</dbReference>
<evidence type="ECO:0000313" key="3">
    <source>
        <dbReference type="Proteomes" id="UP001362999"/>
    </source>
</evidence>
<dbReference type="PANTHER" id="PTHR38167">
    <property type="entry name" value="C2H2-TYPE DOMAIN-CONTAINING PROTEIN"/>
    <property type="match status" value="1"/>
</dbReference>
<evidence type="ECO:0000313" key="2">
    <source>
        <dbReference type="EMBL" id="KAK7032773.1"/>
    </source>
</evidence>
<proteinExistence type="predicted"/>
<reference evidence="2 3" key="1">
    <citation type="journal article" date="2024" name="J Genomics">
        <title>Draft genome sequencing and assembly of Favolaschia claudopus CIRM-BRFM 2984 isolated from oak limbs.</title>
        <authorList>
            <person name="Navarro D."/>
            <person name="Drula E."/>
            <person name="Chaduli D."/>
            <person name="Cazenave R."/>
            <person name="Ahrendt S."/>
            <person name="Wang J."/>
            <person name="Lipzen A."/>
            <person name="Daum C."/>
            <person name="Barry K."/>
            <person name="Grigoriev I.V."/>
            <person name="Favel A."/>
            <person name="Rosso M.N."/>
            <person name="Martin F."/>
        </authorList>
    </citation>
    <scope>NUCLEOTIDE SEQUENCE [LARGE SCALE GENOMIC DNA]</scope>
    <source>
        <strain evidence="2 3">CIRM-BRFM 2984</strain>
    </source>
</reference>
<dbReference type="Proteomes" id="UP001362999">
    <property type="component" value="Unassembled WGS sequence"/>
</dbReference>
<gene>
    <name evidence="2" type="ORF">R3P38DRAFT_770695</name>
</gene>
<name>A0AAW0C2A3_9AGAR</name>
<protein>
    <submittedName>
        <fullName evidence="2">Uncharacterized protein</fullName>
    </submittedName>
</protein>
<organism evidence="2 3">
    <name type="scientific">Favolaschia claudopus</name>
    <dbReference type="NCBI Taxonomy" id="2862362"/>
    <lineage>
        <taxon>Eukaryota</taxon>
        <taxon>Fungi</taxon>
        <taxon>Dikarya</taxon>
        <taxon>Basidiomycota</taxon>
        <taxon>Agaricomycotina</taxon>
        <taxon>Agaricomycetes</taxon>
        <taxon>Agaricomycetidae</taxon>
        <taxon>Agaricales</taxon>
        <taxon>Marasmiineae</taxon>
        <taxon>Mycenaceae</taxon>
        <taxon>Favolaschia</taxon>
    </lineage>
</organism>
<accession>A0AAW0C2A3</accession>
<dbReference type="EMBL" id="JAWWNJ010000023">
    <property type="protein sequence ID" value="KAK7032773.1"/>
    <property type="molecule type" value="Genomic_DNA"/>
</dbReference>
<dbReference type="AlphaFoldDB" id="A0AAW0C2A3"/>